<dbReference type="CDD" id="cd02883">
    <property type="entry name" value="NUDIX_Hydrolase"/>
    <property type="match status" value="1"/>
</dbReference>
<dbReference type="PROSITE" id="PS51462">
    <property type="entry name" value="NUDIX"/>
    <property type="match status" value="1"/>
</dbReference>
<evidence type="ECO:0000259" key="2">
    <source>
        <dbReference type="PROSITE" id="PS51462"/>
    </source>
</evidence>
<accession>A0A060LTL5</accession>
<dbReference type="RefSeq" id="WP_038477303.1">
    <property type="nucleotide sequence ID" value="NZ_CP003923.1"/>
</dbReference>
<dbReference type="OrthoDB" id="3531896at2"/>
<dbReference type="HOGENOM" id="CLU_147343_0_0_9"/>
<dbReference type="GO" id="GO:0016787">
    <property type="term" value="F:hydrolase activity"/>
    <property type="evidence" value="ECO:0007669"/>
    <property type="project" value="UniProtKB-KW"/>
</dbReference>
<keyword evidence="3" id="KW-0378">Hydrolase</keyword>
<sequence length="144" mass="16286">MFIVNVEGAVWNDGKWLVIERSSKEAHAGGLLSLVGGKVDASGIDKDVLEKTIQREFLEEVGLKLKNDMVYVRNTTFEVNGKPVIDIVFLCEREEGSQPSIVSADEVADIHWMTFEEIQSHSKAPDYFIESICMAEKVRLRQRE</sequence>
<dbReference type="InterPro" id="IPR000086">
    <property type="entry name" value="NUDIX_hydrolase_dom"/>
</dbReference>
<dbReference type="PANTHER" id="PTHR43736">
    <property type="entry name" value="ADP-RIBOSE PYROPHOSPHATASE"/>
    <property type="match status" value="1"/>
</dbReference>
<protein>
    <submittedName>
        <fullName evidence="3">NUDIX hydrolase</fullName>
    </submittedName>
</protein>
<name>A0A060LTL5_9BACI</name>
<evidence type="ECO:0000313" key="3">
    <source>
        <dbReference type="EMBL" id="AIC93345.1"/>
    </source>
</evidence>
<dbReference type="Gene3D" id="3.90.79.10">
    <property type="entry name" value="Nucleoside Triphosphate Pyrophosphohydrolase"/>
    <property type="match status" value="1"/>
</dbReference>
<reference evidence="3 4" key="1">
    <citation type="journal article" date="2014" name="Gene">
        <title>A comparative genomic analysis of the alkalitolerant soil bacterium Bacillus lehensis G1.</title>
        <authorList>
            <person name="Noor Y.M."/>
            <person name="Samsulrizal N.H."/>
            <person name="Jema'on N.A."/>
            <person name="Low K.O."/>
            <person name="Ramli A.N."/>
            <person name="Alias N.I."/>
            <person name="Damis S.I."/>
            <person name="Fuzi S.F."/>
            <person name="Isa M.N."/>
            <person name="Murad A.M."/>
            <person name="Raih M.F."/>
            <person name="Bakar F.D."/>
            <person name="Najimudin N."/>
            <person name="Mahadi N.M."/>
            <person name="Illias R.M."/>
        </authorList>
    </citation>
    <scope>NUCLEOTIDE SEQUENCE [LARGE SCALE GENOMIC DNA]</scope>
    <source>
        <strain evidence="3 4">G1</strain>
    </source>
</reference>
<dbReference type="InterPro" id="IPR015797">
    <property type="entry name" value="NUDIX_hydrolase-like_dom_sf"/>
</dbReference>
<dbReference type="eggNOG" id="COG1051">
    <property type="taxonomic scope" value="Bacteria"/>
</dbReference>
<evidence type="ECO:0000313" key="4">
    <source>
        <dbReference type="Proteomes" id="UP000027142"/>
    </source>
</evidence>
<dbReference type="STRING" id="1246626.BleG1_0737"/>
<dbReference type="PATRIC" id="fig|1246626.3.peg.735"/>
<feature type="domain" description="Nudix hydrolase" evidence="2">
    <location>
        <begin position="1"/>
        <end position="135"/>
    </location>
</feature>
<proteinExistence type="inferred from homology"/>
<evidence type="ECO:0000256" key="1">
    <source>
        <dbReference type="ARBA" id="ARBA00005582"/>
    </source>
</evidence>
<gene>
    <name evidence="3" type="ORF">BleG1_0737</name>
</gene>
<dbReference type="AlphaFoldDB" id="A0A060LTL5"/>
<dbReference type="PANTHER" id="PTHR43736:SF1">
    <property type="entry name" value="DIHYDRONEOPTERIN TRIPHOSPHATE DIPHOSPHATASE"/>
    <property type="match status" value="1"/>
</dbReference>
<dbReference type="Pfam" id="PF00293">
    <property type="entry name" value="NUDIX"/>
    <property type="match status" value="1"/>
</dbReference>
<dbReference type="EMBL" id="CP003923">
    <property type="protein sequence ID" value="AIC93345.1"/>
    <property type="molecule type" value="Genomic_DNA"/>
</dbReference>
<comment type="similarity">
    <text evidence="1">Belongs to the Nudix hydrolase family.</text>
</comment>
<dbReference type="SUPFAM" id="SSF55811">
    <property type="entry name" value="Nudix"/>
    <property type="match status" value="1"/>
</dbReference>
<keyword evidence="4" id="KW-1185">Reference proteome</keyword>
<dbReference type="KEGG" id="ble:BleG1_0737"/>
<organism evidence="3 4">
    <name type="scientific">Shouchella lehensis G1</name>
    <dbReference type="NCBI Taxonomy" id="1246626"/>
    <lineage>
        <taxon>Bacteria</taxon>
        <taxon>Bacillati</taxon>
        <taxon>Bacillota</taxon>
        <taxon>Bacilli</taxon>
        <taxon>Bacillales</taxon>
        <taxon>Bacillaceae</taxon>
        <taxon>Shouchella</taxon>
    </lineage>
</organism>
<dbReference type="Proteomes" id="UP000027142">
    <property type="component" value="Chromosome"/>
</dbReference>